<dbReference type="Gene3D" id="3.90.1590.10">
    <property type="entry name" value="glutathione-dependent formaldehyde- activating enzyme (gfa)"/>
    <property type="match status" value="1"/>
</dbReference>
<evidence type="ECO:0000256" key="1">
    <source>
        <dbReference type="ARBA" id="ARBA00005495"/>
    </source>
</evidence>
<dbReference type="EMBL" id="JBHUNP010000001">
    <property type="protein sequence ID" value="MFD2646535.1"/>
    <property type="molecule type" value="Genomic_DNA"/>
</dbReference>
<dbReference type="InterPro" id="IPR006913">
    <property type="entry name" value="CENP-V/GFA"/>
</dbReference>
<evidence type="ECO:0000313" key="7">
    <source>
        <dbReference type="Proteomes" id="UP001597521"/>
    </source>
</evidence>
<keyword evidence="3" id="KW-0862">Zinc</keyword>
<dbReference type="Proteomes" id="UP001597521">
    <property type="component" value="Unassembled WGS sequence"/>
</dbReference>
<evidence type="ECO:0000256" key="3">
    <source>
        <dbReference type="ARBA" id="ARBA00022833"/>
    </source>
</evidence>
<keyword evidence="4" id="KW-0456">Lyase</keyword>
<dbReference type="PANTHER" id="PTHR33337:SF40">
    <property type="entry name" value="CENP-V_GFA DOMAIN-CONTAINING PROTEIN-RELATED"/>
    <property type="match status" value="1"/>
</dbReference>
<evidence type="ECO:0000256" key="4">
    <source>
        <dbReference type="ARBA" id="ARBA00023239"/>
    </source>
</evidence>
<proteinExistence type="inferred from homology"/>
<name>A0ABW5QFX6_9HYPH</name>
<dbReference type="RefSeq" id="WP_386831234.1">
    <property type="nucleotide sequence ID" value="NZ_JBHUNP010000001.1"/>
</dbReference>
<evidence type="ECO:0000313" key="6">
    <source>
        <dbReference type="EMBL" id="MFD2646535.1"/>
    </source>
</evidence>
<feature type="domain" description="CENP-V/GFA" evidence="5">
    <location>
        <begin position="29"/>
        <end position="147"/>
    </location>
</feature>
<accession>A0ABW5QFX6</accession>
<keyword evidence="2" id="KW-0479">Metal-binding</keyword>
<gene>
    <name evidence="6" type="ORF">ACFSX5_01860</name>
</gene>
<protein>
    <submittedName>
        <fullName evidence="6">GFA family protein</fullName>
    </submittedName>
</protein>
<dbReference type="PANTHER" id="PTHR33337">
    <property type="entry name" value="GFA DOMAIN-CONTAINING PROTEIN"/>
    <property type="match status" value="1"/>
</dbReference>
<dbReference type="Pfam" id="PF04828">
    <property type="entry name" value="GFA"/>
    <property type="match status" value="1"/>
</dbReference>
<reference evidence="7" key="1">
    <citation type="journal article" date="2019" name="Int. J. Syst. Evol. Microbiol.">
        <title>The Global Catalogue of Microorganisms (GCM) 10K type strain sequencing project: providing services to taxonomists for standard genome sequencing and annotation.</title>
        <authorList>
            <consortium name="The Broad Institute Genomics Platform"/>
            <consortium name="The Broad Institute Genome Sequencing Center for Infectious Disease"/>
            <person name="Wu L."/>
            <person name="Ma J."/>
        </authorList>
    </citation>
    <scope>NUCLEOTIDE SEQUENCE [LARGE SCALE GENOMIC DNA]</scope>
    <source>
        <strain evidence="7">CCM 7427</strain>
    </source>
</reference>
<sequence>MADKASRLAPYLPAIYARLMEPQRQKLDLIATCDCGAVRLTLDGPVLAMLQCSCENCQKVSGGGHSSVVLVPADTATLSGDTKSYTRPAASGADFTRHFCAACGTTALAQSSRAPDVAIIPAGLLAGQNAWFAPNQLIFAGSLPDWDQIDSALPRYTAYRPEKQL</sequence>
<organism evidence="6 7">
    <name type="scientific">Devosia albogilva</name>
    <dbReference type="NCBI Taxonomy" id="429726"/>
    <lineage>
        <taxon>Bacteria</taxon>
        <taxon>Pseudomonadati</taxon>
        <taxon>Pseudomonadota</taxon>
        <taxon>Alphaproteobacteria</taxon>
        <taxon>Hyphomicrobiales</taxon>
        <taxon>Devosiaceae</taxon>
        <taxon>Devosia</taxon>
    </lineage>
</organism>
<comment type="similarity">
    <text evidence="1">Belongs to the Gfa family.</text>
</comment>
<dbReference type="SUPFAM" id="SSF51316">
    <property type="entry name" value="Mss4-like"/>
    <property type="match status" value="1"/>
</dbReference>
<dbReference type="InterPro" id="IPR011057">
    <property type="entry name" value="Mss4-like_sf"/>
</dbReference>
<evidence type="ECO:0000259" key="5">
    <source>
        <dbReference type="PROSITE" id="PS51891"/>
    </source>
</evidence>
<evidence type="ECO:0000256" key="2">
    <source>
        <dbReference type="ARBA" id="ARBA00022723"/>
    </source>
</evidence>
<keyword evidence="7" id="KW-1185">Reference proteome</keyword>
<dbReference type="PROSITE" id="PS51891">
    <property type="entry name" value="CENP_V_GFA"/>
    <property type="match status" value="1"/>
</dbReference>
<comment type="caution">
    <text evidence="6">The sequence shown here is derived from an EMBL/GenBank/DDBJ whole genome shotgun (WGS) entry which is preliminary data.</text>
</comment>